<protein>
    <submittedName>
        <fullName evidence="2">Restriction endonuclease</fullName>
    </submittedName>
</protein>
<evidence type="ECO:0000313" key="3">
    <source>
        <dbReference type="Proteomes" id="UP000008956"/>
    </source>
</evidence>
<dbReference type="GO" id="GO:0003676">
    <property type="term" value="F:nucleic acid binding"/>
    <property type="evidence" value="ECO:0007669"/>
    <property type="project" value="InterPro"/>
</dbReference>
<dbReference type="SMART" id="SM00507">
    <property type="entry name" value="HNHc"/>
    <property type="match status" value="1"/>
</dbReference>
<dbReference type="CDD" id="cd00085">
    <property type="entry name" value="HNHc"/>
    <property type="match status" value="1"/>
</dbReference>
<gene>
    <name evidence="2" type="ORF">RTO_32110</name>
</gene>
<dbReference type="Gene3D" id="1.10.30.50">
    <property type="match status" value="1"/>
</dbReference>
<proteinExistence type="predicted"/>
<sequence>MQRINDDEIFFENIPLYGSNIVTKGSRGLGGEIYFNISDIDFFGGNVNSTETIAGKEVYSLNKSNVYKFNKRNLLEYMDSIKNEFILNLFYDYKKFTRNSDKWKMIDEDGWKYRREEIEHASNLEFDMYLKKSTLDRGFIGCNSSDIYSLVVAYTLIPNYTELRILRTNENGHNCYTFLMSLKSSVDFVSEFNQEFEEEVEDKRGVNREALLNDAYNRGGKPGKSRVNTTVFNRDPVIAAAVKERANGQCDLCGQPAPFNNANGFPYLEEHHLVRLADGGDDSIDNAVALCPNCHRKMHVVNDERDTETLKKRILVYVNAMNKE</sequence>
<evidence type="ECO:0000313" key="2">
    <source>
        <dbReference type="EMBL" id="CBL27586.1"/>
    </source>
</evidence>
<feature type="domain" description="HNH nuclease" evidence="1">
    <location>
        <begin position="237"/>
        <end position="296"/>
    </location>
</feature>
<dbReference type="GO" id="GO:0004519">
    <property type="term" value="F:endonuclease activity"/>
    <property type="evidence" value="ECO:0007669"/>
    <property type="project" value="UniProtKB-KW"/>
</dbReference>
<dbReference type="KEGG" id="rto:RTO_32110"/>
<dbReference type="EMBL" id="FP929055">
    <property type="protein sequence ID" value="CBL27586.1"/>
    <property type="molecule type" value="Genomic_DNA"/>
</dbReference>
<keyword evidence="2" id="KW-0255">Endonuclease</keyword>
<accession>D4M0M6</accession>
<dbReference type="REBASE" id="32086">
    <property type="entry name" value="RtoL2McrAP"/>
</dbReference>
<dbReference type="InterPro" id="IPR002711">
    <property type="entry name" value="HNH"/>
</dbReference>
<dbReference type="PATRIC" id="fig|657313.3.peg.3093"/>
<organism evidence="2 3">
    <name type="scientific">[Ruminococcus] torques L2-14</name>
    <dbReference type="NCBI Taxonomy" id="657313"/>
    <lineage>
        <taxon>Bacteria</taxon>
        <taxon>Bacillati</taxon>
        <taxon>Bacillota</taxon>
        <taxon>Clostridia</taxon>
        <taxon>Lachnospirales</taxon>
        <taxon>Lachnospiraceae</taxon>
        <taxon>Mediterraneibacter</taxon>
    </lineage>
</organism>
<keyword evidence="2" id="KW-0540">Nuclease</keyword>
<dbReference type="Pfam" id="PF01844">
    <property type="entry name" value="HNH"/>
    <property type="match status" value="1"/>
</dbReference>
<dbReference type="Proteomes" id="UP000008956">
    <property type="component" value="Chromosome"/>
</dbReference>
<evidence type="ECO:0000259" key="1">
    <source>
        <dbReference type="SMART" id="SM00507"/>
    </source>
</evidence>
<reference evidence="2 3" key="1">
    <citation type="submission" date="2010-03" db="EMBL/GenBank/DDBJ databases">
        <title>The genome sequence of Ruminococcus torques L2-14.</title>
        <authorList>
            <consortium name="metaHIT consortium -- http://www.metahit.eu/"/>
            <person name="Pajon A."/>
            <person name="Turner K."/>
            <person name="Parkhill J."/>
            <person name="Duncan S."/>
            <person name="Flint H."/>
        </authorList>
    </citation>
    <scope>NUCLEOTIDE SEQUENCE [LARGE SCALE GENOMIC DNA]</scope>
    <source>
        <strain evidence="2 3">L2-14</strain>
    </source>
</reference>
<dbReference type="InterPro" id="IPR003615">
    <property type="entry name" value="HNH_nuc"/>
</dbReference>
<name>D4M0M6_9FIRM</name>
<dbReference type="GO" id="GO:0008270">
    <property type="term" value="F:zinc ion binding"/>
    <property type="evidence" value="ECO:0007669"/>
    <property type="project" value="InterPro"/>
</dbReference>
<keyword evidence="2" id="KW-0378">Hydrolase</keyword>
<dbReference type="HOGENOM" id="CLU_857628_0_0_9"/>
<reference evidence="2 3" key="2">
    <citation type="submission" date="2010-03" db="EMBL/GenBank/DDBJ databases">
        <authorList>
            <person name="Pajon A."/>
        </authorList>
    </citation>
    <scope>NUCLEOTIDE SEQUENCE [LARGE SCALE GENOMIC DNA]</scope>
    <source>
        <strain evidence="2 3">L2-14</strain>
    </source>
</reference>
<dbReference type="AlphaFoldDB" id="D4M0M6"/>
<dbReference type="RefSeq" id="WP_015530120.1">
    <property type="nucleotide sequence ID" value="NC_021015.1"/>
</dbReference>